<proteinExistence type="inferred from homology"/>
<dbReference type="GO" id="GO:0007623">
    <property type="term" value="P:circadian rhythm"/>
    <property type="evidence" value="ECO:0007669"/>
    <property type="project" value="UniProtKB-ARBA"/>
</dbReference>
<name>A0A170VHA0_TRIIF</name>
<accession>A0A170VHA0</accession>
<organism evidence="4">
    <name type="scientific">Triatoma infestans</name>
    <name type="common">Assassin bug</name>
    <dbReference type="NCBI Taxonomy" id="30076"/>
    <lineage>
        <taxon>Eukaryota</taxon>
        <taxon>Metazoa</taxon>
        <taxon>Ecdysozoa</taxon>
        <taxon>Arthropoda</taxon>
        <taxon>Hexapoda</taxon>
        <taxon>Insecta</taxon>
        <taxon>Pterygota</taxon>
        <taxon>Neoptera</taxon>
        <taxon>Paraneoptera</taxon>
        <taxon>Hemiptera</taxon>
        <taxon>Heteroptera</taxon>
        <taxon>Panheteroptera</taxon>
        <taxon>Cimicomorpha</taxon>
        <taxon>Reduviidae</taxon>
        <taxon>Triatominae</taxon>
        <taxon>Triatoma</taxon>
    </lineage>
</organism>
<sequence>ELKSLLIKGAPELGLPSIEPLVIDRLEMHEGQRKFQIEANTYRFKSYGISDYDVKEIRSNFKELTFNSTLFTKKADFLGNYEMDGQVLVLPVKGNGKVTHNFTDVTITFITNLEKYQKNGVDYVRVKKIKMNINPKGAIIHFTNLFNGDKTLGDATNKFLNTNWKQAFDTFRHLPENAFGEFIKSLSNRFFENF</sequence>
<reference evidence="4" key="2">
    <citation type="journal article" date="2017" name="J. Med. Entomol.">
        <title>Transcriptome Analysis of the Triatoma infestans (Hemiptera: Reduviidae) Integument.</title>
        <authorList>
            <person name="Calderon-Fernandez G.M."/>
            <person name="Moriconi D.E."/>
            <person name="Dulbecco A.B."/>
            <person name="Juarez M.P."/>
        </authorList>
    </citation>
    <scope>NUCLEOTIDE SEQUENCE</scope>
    <source>
        <strain evidence="4">Int1</strain>
        <tissue evidence="4">Integument</tissue>
    </source>
</reference>
<dbReference type="EMBL" id="GEMB01006693">
    <property type="protein sequence ID" value="JAR96656.1"/>
    <property type="molecule type" value="Transcribed_RNA"/>
</dbReference>
<dbReference type="SMART" id="SM00700">
    <property type="entry name" value="JHBP"/>
    <property type="match status" value="1"/>
</dbReference>
<dbReference type="FunFam" id="3.15.10.30:FF:000001">
    <property type="entry name" value="Takeout-like protein 1"/>
    <property type="match status" value="1"/>
</dbReference>
<evidence type="ECO:0000256" key="2">
    <source>
        <dbReference type="ARBA" id="ARBA00023108"/>
    </source>
</evidence>
<dbReference type="Pfam" id="PF06585">
    <property type="entry name" value="JHBP"/>
    <property type="match status" value="1"/>
</dbReference>
<evidence type="ECO:0000313" key="4">
    <source>
        <dbReference type="EMBL" id="JAR96656.1"/>
    </source>
</evidence>
<keyword evidence="2" id="KW-0090">Biological rhythms</keyword>
<protein>
    <submittedName>
        <fullName evidence="4">Protein takeout</fullName>
    </submittedName>
</protein>
<dbReference type="PANTHER" id="PTHR11008:SF41">
    <property type="entry name" value="RE70318P"/>
    <property type="match status" value="1"/>
</dbReference>
<dbReference type="PANTHER" id="PTHR11008">
    <property type="entry name" value="PROTEIN TAKEOUT-LIKE PROTEIN"/>
    <property type="match status" value="1"/>
</dbReference>
<feature type="non-terminal residue" evidence="4">
    <location>
        <position position="194"/>
    </location>
</feature>
<reference evidence="4" key="1">
    <citation type="submission" date="2016-04" db="EMBL/GenBank/DDBJ databases">
        <authorList>
            <person name="Calderon-Fernandez G.M.Sr."/>
        </authorList>
    </citation>
    <scope>NUCLEOTIDE SEQUENCE</scope>
    <source>
        <strain evidence="4">Int1</strain>
        <tissue evidence="4">Integument</tissue>
    </source>
</reference>
<keyword evidence="1" id="KW-0732">Signal</keyword>
<dbReference type="InterPro" id="IPR010562">
    <property type="entry name" value="Haemolymph_juvenile_hormone-bd"/>
</dbReference>
<dbReference type="AlphaFoldDB" id="A0A170VHA0"/>
<dbReference type="InterPro" id="IPR038606">
    <property type="entry name" value="To_sf"/>
</dbReference>
<evidence type="ECO:0000256" key="1">
    <source>
        <dbReference type="ARBA" id="ARBA00022729"/>
    </source>
</evidence>
<dbReference type="Gene3D" id="3.15.10.30">
    <property type="entry name" value="Haemolymph juvenile hormone binding protein"/>
    <property type="match status" value="1"/>
</dbReference>
<feature type="non-terminal residue" evidence="4">
    <location>
        <position position="1"/>
    </location>
</feature>
<evidence type="ECO:0000256" key="3">
    <source>
        <dbReference type="ARBA" id="ARBA00060902"/>
    </source>
</evidence>
<comment type="similarity">
    <text evidence="3">Belongs to the TO family.</text>
</comment>